<feature type="compositionally biased region" description="Basic and acidic residues" evidence="11">
    <location>
        <begin position="300"/>
        <end position="311"/>
    </location>
</feature>
<dbReference type="KEGG" id="cvn:111124633"/>
<dbReference type="Gene3D" id="1.10.418.10">
    <property type="entry name" value="Calponin-like domain"/>
    <property type="match status" value="1"/>
</dbReference>
<dbReference type="InterPro" id="IPR029071">
    <property type="entry name" value="Ubiquitin-like_domsf"/>
</dbReference>
<dbReference type="GO" id="GO:0060070">
    <property type="term" value="P:canonical Wnt signaling pathway"/>
    <property type="evidence" value="ECO:0007669"/>
    <property type="project" value="TreeGrafter"/>
</dbReference>
<evidence type="ECO:0000256" key="7">
    <source>
        <dbReference type="ARBA" id="ARBA00023054"/>
    </source>
</evidence>
<feature type="compositionally biased region" description="Polar residues" evidence="11">
    <location>
        <begin position="85"/>
        <end position="111"/>
    </location>
</feature>
<keyword evidence="3" id="KW-0217">Developmental protein</keyword>
<feature type="region of interest" description="Disordered" evidence="11">
    <location>
        <begin position="647"/>
        <end position="707"/>
    </location>
</feature>
<dbReference type="FunFam" id="2.40.240.130:FF:000003">
    <property type="entry name" value="Dixin isoform 1"/>
    <property type="match status" value="1"/>
</dbReference>
<comment type="similarity">
    <text evidence="8">Belongs to the DIXDC1 family.</text>
</comment>
<dbReference type="InterPro" id="IPR038207">
    <property type="entry name" value="DIX_dom_sf"/>
</dbReference>
<evidence type="ECO:0000256" key="11">
    <source>
        <dbReference type="SAM" id="MobiDB-lite"/>
    </source>
</evidence>
<dbReference type="AlphaFoldDB" id="A0A8B8D5J2"/>
<feature type="region of interest" description="Disordered" evidence="11">
    <location>
        <begin position="68"/>
        <end position="111"/>
    </location>
</feature>
<dbReference type="SUPFAM" id="SSF47576">
    <property type="entry name" value="Calponin-homology domain, CH-domain"/>
    <property type="match status" value="1"/>
</dbReference>
<dbReference type="PROSITE" id="PS50021">
    <property type="entry name" value="CH"/>
    <property type="match status" value="1"/>
</dbReference>
<dbReference type="Proteomes" id="UP000694844">
    <property type="component" value="Chromosome 3"/>
</dbReference>
<dbReference type="GO" id="GO:0005829">
    <property type="term" value="C:cytosol"/>
    <property type="evidence" value="ECO:0007669"/>
    <property type="project" value="TreeGrafter"/>
</dbReference>
<feature type="compositionally biased region" description="Polar residues" evidence="11">
    <location>
        <begin position="339"/>
        <end position="354"/>
    </location>
</feature>
<evidence type="ECO:0000313" key="14">
    <source>
        <dbReference type="Proteomes" id="UP000694844"/>
    </source>
</evidence>
<dbReference type="SMART" id="SM00021">
    <property type="entry name" value="DAX"/>
    <property type="match status" value="1"/>
</dbReference>
<reference evidence="15" key="1">
    <citation type="submission" date="2025-08" db="UniProtKB">
        <authorList>
            <consortium name="RefSeq"/>
        </authorList>
    </citation>
    <scope>IDENTIFICATION</scope>
    <source>
        <tissue evidence="15">Whole sample</tissue>
    </source>
</reference>
<dbReference type="CDD" id="cd21213">
    <property type="entry name" value="CH_DIXDC1"/>
    <property type="match status" value="1"/>
</dbReference>
<feature type="region of interest" description="Disordered" evidence="11">
    <location>
        <begin position="1"/>
        <end position="27"/>
    </location>
</feature>
<feature type="domain" description="Calponin-homology (CH)" evidence="12">
    <location>
        <begin position="117"/>
        <end position="224"/>
    </location>
</feature>
<evidence type="ECO:0000256" key="8">
    <source>
        <dbReference type="ARBA" id="ARBA00060765"/>
    </source>
</evidence>
<evidence type="ECO:0000256" key="1">
    <source>
        <dbReference type="ARBA" id="ARBA00004246"/>
    </source>
</evidence>
<evidence type="ECO:0000256" key="3">
    <source>
        <dbReference type="ARBA" id="ARBA00022473"/>
    </source>
</evidence>
<dbReference type="RefSeq" id="XP_022323378.1">
    <property type="nucleotide sequence ID" value="XM_022467670.1"/>
</dbReference>
<feature type="compositionally biased region" description="Low complexity" evidence="11">
    <location>
        <begin position="647"/>
        <end position="666"/>
    </location>
</feature>
<dbReference type="GO" id="GO:0005925">
    <property type="term" value="C:focal adhesion"/>
    <property type="evidence" value="ECO:0007669"/>
    <property type="project" value="UniProtKB-SubCell"/>
</dbReference>
<dbReference type="OrthoDB" id="30551at2759"/>
<protein>
    <submittedName>
        <fullName evidence="15">Dixin-like isoform X1</fullName>
    </submittedName>
</protein>
<accession>A0A8B8D5J2</accession>
<feature type="region of interest" description="Disordered" evidence="11">
    <location>
        <begin position="257"/>
        <end position="368"/>
    </location>
</feature>
<keyword evidence="4" id="KW-0963">Cytoplasm</keyword>
<keyword evidence="6" id="KW-0965">Cell junction</keyword>
<dbReference type="Gene3D" id="2.40.240.130">
    <property type="match status" value="1"/>
</dbReference>
<dbReference type="InterPro" id="IPR001158">
    <property type="entry name" value="DIX"/>
</dbReference>
<dbReference type="Pfam" id="PF00307">
    <property type="entry name" value="CH"/>
    <property type="match status" value="1"/>
</dbReference>
<dbReference type="SUPFAM" id="SSF54236">
    <property type="entry name" value="Ubiquitin-like"/>
    <property type="match status" value="1"/>
</dbReference>
<evidence type="ECO:0000256" key="9">
    <source>
        <dbReference type="PROSITE-ProRule" id="PRU00069"/>
    </source>
</evidence>
<keyword evidence="5 9" id="KW-0879">Wnt signaling pathway</keyword>
<evidence type="ECO:0000256" key="2">
    <source>
        <dbReference type="ARBA" id="ARBA00004496"/>
    </source>
</evidence>
<dbReference type="InterPro" id="IPR001715">
    <property type="entry name" value="CH_dom"/>
</dbReference>
<name>A0A8B8D5J2_CRAVI</name>
<gene>
    <name evidence="15" type="primary">LOC111124633</name>
</gene>
<dbReference type="PANTHER" id="PTHR10878:SF22">
    <property type="entry name" value="DIXIN"/>
    <property type="match status" value="1"/>
</dbReference>
<evidence type="ECO:0000256" key="4">
    <source>
        <dbReference type="ARBA" id="ARBA00022490"/>
    </source>
</evidence>
<evidence type="ECO:0000259" key="13">
    <source>
        <dbReference type="PROSITE" id="PS50841"/>
    </source>
</evidence>
<evidence type="ECO:0000259" key="12">
    <source>
        <dbReference type="PROSITE" id="PS50021"/>
    </source>
</evidence>
<evidence type="ECO:0000256" key="5">
    <source>
        <dbReference type="ARBA" id="ARBA00022687"/>
    </source>
</evidence>
<feature type="coiled-coil region" evidence="10">
    <location>
        <begin position="465"/>
        <end position="559"/>
    </location>
</feature>
<dbReference type="InterPro" id="IPR036872">
    <property type="entry name" value="CH_dom_sf"/>
</dbReference>
<feature type="domain" description="DIX" evidence="13">
    <location>
        <begin position="708"/>
        <end position="791"/>
    </location>
</feature>
<comment type="subcellular location">
    <subcellularLocation>
        <location evidence="1">Cell junction</location>
        <location evidence="1">Focal adhesion</location>
    </subcellularLocation>
    <subcellularLocation>
        <location evidence="2">Cytoplasm</location>
    </subcellularLocation>
</comment>
<evidence type="ECO:0000313" key="15">
    <source>
        <dbReference type="RefSeq" id="XP_022323378.1"/>
    </source>
</evidence>
<dbReference type="Pfam" id="PF00778">
    <property type="entry name" value="DIX"/>
    <property type="match status" value="1"/>
</dbReference>
<keyword evidence="7 10" id="KW-0175">Coiled coil</keyword>
<feature type="compositionally biased region" description="Low complexity" evidence="11">
    <location>
        <begin position="285"/>
        <end position="299"/>
    </location>
</feature>
<dbReference type="PROSITE" id="PS50841">
    <property type="entry name" value="DIX"/>
    <property type="match status" value="1"/>
</dbReference>
<feature type="compositionally biased region" description="Polar residues" evidence="11">
    <location>
        <begin position="686"/>
        <end position="695"/>
    </location>
</feature>
<dbReference type="SMART" id="SM00033">
    <property type="entry name" value="CH"/>
    <property type="match status" value="1"/>
</dbReference>
<evidence type="ECO:0000256" key="10">
    <source>
        <dbReference type="SAM" id="Coils"/>
    </source>
</evidence>
<sequence length="792" mass="87826">MSIMSHNVKPLGTPLGPNEPPEFRRGDGGFNNLIHKSPKSISSSLESRLSPRVKVGVELSILKSNSPMARDNKLLGGGHSREGSEISTFTPLPSTPSITDTESDSNGMSNSHYDQKQNQLHAYVAWVNSQLKKKPGVRQIEDLRNDMRDGVAIAELIEIVAGEHLTGIHSCPSTTAEMRENVDLVLQYMAANRIRMHHTNAKDIVEGKLKSIMRLILALAAHFKPQCVKHSTHQRRQSGSAMTGLVQGASAALTEARRNAAKAGNSFRRNRPPTNYADRRKTYHGSSSDQFSDSDQSFGDQRKTLLGRDEGDGASADKSPVSSARVPMTMTQHPAIRGTSLSKSHSSDQISGTGTRAKDSGTELEDSGSNFVERSHFDDLVTEYIDVYEDMKHTKDDLLKLQDLLLCGEPPDGEEGDNSVIMGVSPEEQIAILKSQLLQSSIIQNDLREDLSRTKNECMLLQGNKGGLQQRLTEQDEAINQLKQEILRRDFDKQNSELEKIELRKSVQERDKNILDLKKEMARRDQRIDQLQNELQMQIQEKESITRALKQQIAELHDRLRVVGEHGATLKARVAVQDKRMAKLEGKILSSSDRDSSVSSQGSVDDLQVVKDSLSSLRVCFKGGDPQLHTLETLEHSVAALLEKNQHNNSTSSNGSHQNSYSNSSSRRINFDSTGDVRRSPITAIPGSTSFSVNQLDGPPNGSVGKGQNSTKVLYFTDKTVNPCMCTIHKRLGEITLKDFKEIHEKKSGNYRYSFKALDPEFGTVKEEVMNDDDIIPGWEGKIVAWIEEDTG</sequence>
<dbReference type="InterPro" id="IPR015506">
    <property type="entry name" value="Dsh/Dvl-rel"/>
</dbReference>
<dbReference type="GeneID" id="111124633"/>
<keyword evidence="14" id="KW-1185">Reference proteome</keyword>
<dbReference type="PANTHER" id="PTHR10878">
    <property type="entry name" value="SEGMENT POLARITY PROTEIN DISHEVELLED"/>
    <property type="match status" value="1"/>
</dbReference>
<proteinExistence type="inferred from homology"/>
<evidence type="ECO:0000256" key="6">
    <source>
        <dbReference type="ARBA" id="ARBA00022949"/>
    </source>
</evidence>
<organism evidence="14 15">
    <name type="scientific">Crassostrea virginica</name>
    <name type="common">Eastern oyster</name>
    <dbReference type="NCBI Taxonomy" id="6565"/>
    <lineage>
        <taxon>Eukaryota</taxon>
        <taxon>Metazoa</taxon>
        <taxon>Spiralia</taxon>
        <taxon>Lophotrochozoa</taxon>
        <taxon>Mollusca</taxon>
        <taxon>Bivalvia</taxon>
        <taxon>Autobranchia</taxon>
        <taxon>Pteriomorphia</taxon>
        <taxon>Ostreida</taxon>
        <taxon>Ostreoidea</taxon>
        <taxon>Ostreidae</taxon>
        <taxon>Crassostrea</taxon>
    </lineage>
</organism>